<dbReference type="Proteomes" id="UP001175211">
    <property type="component" value="Unassembled WGS sequence"/>
</dbReference>
<evidence type="ECO:0000313" key="3">
    <source>
        <dbReference type="Proteomes" id="UP001175211"/>
    </source>
</evidence>
<protein>
    <submittedName>
        <fullName evidence="2">Uncharacterized protein</fullName>
    </submittedName>
</protein>
<dbReference type="GeneID" id="85360324"/>
<comment type="caution">
    <text evidence="2">The sequence shown here is derived from an EMBL/GenBank/DDBJ whole genome shotgun (WGS) entry which is preliminary data.</text>
</comment>
<dbReference type="EMBL" id="JAUEPS010000006">
    <property type="protein sequence ID" value="KAK0464398.1"/>
    <property type="molecule type" value="Genomic_DNA"/>
</dbReference>
<reference evidence="2" key="1">
    <citation type="submission" date="2023-06" db="EMBL/GenBank/DDBJ databases">
        <authorList>
            <consortium name="Lawrence Berkeley National Laboratory"/>
            <person name="Ahrendt S."/>
            <person name="Sahu N."/>
            <person name="Indic B."/>
            <person name="Wong-Bajracharya J."/>
            <person name="Merenyi Z."/>
            <person name="Ke H.-M."/>
            <person name="Monk M."/>
            <person name="Kocsube S."/>
            <person name="Drula E."/>
            <person name="Lipzen A."/>
            <person name="Balint B."/>
            <person name="Henrissat B."/>
            <person name="Andreopoulos B."/>
            <person name="Martin F.M."/>
            <person name="Harder C.B."/>
            <person name="Rigling D."/>
            <person name="Ford K.L."/>
            <person name="Foster G.D."/>
            <person name="Pangilinan J."/>
            <person name="Papanicolaou A."/>
            <person name="Barry K."/>
            <person name="LaButti K."/>
            <person name="Viragh M."/>
            <person name="Koriabine M."/>
            <person name="Yan M."/>
            <person name="Riley R."/>
            <person name="Champramary S."/>
            <person name="Plett K.L."/>
            <person name="Tsai I.J."/>
            <person name="Slot J."/>
            <person name="Sipos G."/>
            <person name="Plett J."/>
            <person name="Nagy L.G."/>
            <person name="Grigoriev I.V."/>
        </authorList>
    </citation>
    <scope>NUCLEOTIDE SEQUENCE</scope>
    <source>
        <strain evidence="2">CCBAS 213</strain>
    </source>
</reference>
<evidence type="ECO:0000256" key="1">
    <source>
        <dbReference type="SAM" id="Phobius"/>
    </source>
</evidence>
<keyword evidence="1" id="KW-0812">Transmembrane</keyword>
<dbReference type="RefSeq" id="XP_060335519.1">
    <property type="nucleotide sequence ID" value="XM_060476776.1"/>
</dbReference>
<name>A0AA39TRU7_ARMTA</name>
<sequence length="138" mass="16089">MLAMYKQSVALLSASRTLQRRTICSSRVRYNKQSDSDPTKPNSYKDKTEKDMLYELELADFRPPWVYTGTKLLTYLVVPAIALYAIFIYDFGDREHVFQPPRRWLLKQKESFFTLTPEEQKLIKSAENSPFSKPPPSS</sequence>
<evidence type="ECO:0000313" key="2">
    <source>
        <dbReference type="EMBL" id="KAK0464398.1"/>
    </source>
</evidence>
<keyword evidence="1" id="KW-0472">Membrane</keyword>
<organism evidence="2 3">
    <name type="scientific">Armillaria tabescens</name>
    <name type="common">Ringless honey mushroom</name>
    <name type="synonym">Agaricus tabescens</name>
    <dbReference type="NCBI Taxonomy" id="1929756"/>
    <lineage>
        <taxon>Eukaryota</taxon>
        <taxon>Fungi</taxon>
        <taxon>Dikarya</taxon>
        <taxon>Basidiomycota</taxon>
        <taxon>Agaricomycotina</taxon>
        <taxon>Agaricomycetes</taxon>
        <taxon>Agaricomycetidae</taxon>
        <taxon>Agaricales</taxon>
        <taxon>Marasmiineae</taxon>
        <taxon>Physalacriaceae</taxon>
        <taxon>Desarmillaria</taxon>
    </lineage>
</organism>
<gene>
    <name evidence="2" type="ORF">EV420DRAFT_1637963</name>
</gene>
<feature type="transmembrane region" description="Helical" evidence="1">
    <location>
        <begin position="72"/>
        <end position="92"/>
    </location>
</feature>
<keyword evidence="1" id="KW-1133">Transmembrane helix</keyword>
<accession>A0AA39TRU7</accession>
<dbReference type="AlphaFoldDB" id="A0AA39TRU7"/>
<keyword evidence="3" id="KW-1185">Reference proteome</keyword>
<proteinExistence type="predicted"/>